<evidence type="ECO:0000256" key="4">
    <source>
        <dbReference type="ARBA" id="ARBA00022552"/>
    </source>
</evidence>
<name>A0A0H5CGZ9_CYBJN</name>
<evidence type="ECO:0000256" key="3">
    <source>
        <dbReference type="ARBA" id="ARBA00022517"/>
    </source>
</evidence>
<keyword evidence="4 9" id="KW-0698">rRNA processing</keyword>
<feature type="compositionally biased region" description="Acidic residues" evidence="11">
    <location>
        <begin position="92"/>
        <end position="101"/>
    </location>
</feature>
<evidence type="ECO:0000256" key="7">
    <source>
        <dbReference type="ARBA" id="ARBA00023274"/>
    </source>
</evidence>
<dbReference type="GO" id="GO:0000462">
    <property type="term" value="P:maturation of SSU-rRNA from tricistronic rRNA transcript (SSU-rRNA, 5.8S rRNA, LSU-rRNA)"/>
    <property type="evidence" value="ECO:0007669"/>
    <property type="project" value="TreeGrafter"/>
</dbReference>
<dbReference type="PANTHER" id="PTHR21738">
    <property type="entry name" value="RIBOSOMAL RNA PROCESSING PROTEIN 36 HOMOLOG"/>
    <property type="match status" value="1"/>
</dbReference>
<evidence type="ECO:0000256" key="11">
    <source>
        <dbReference type="SAM" id="MobiDB-lite"/>
    </source>
</evidence>
<keyword evidence="3 9" id="KW-0690">Ribosome biogenesis</keyword>
<comment type="similarity">
    <text evidence="2 9">Belongs to the RRP36 family.</text>
</comment>
<organism evidence="12 13">
    <name type="scientific">Cyberlindnera jadinii (strain ATCC 18201 / CBS 1600 / BCRC 20928 / JCM 3617 / NBRC 0987 / NRRL Y-1542)</name>
    <name type="common">Torula yeast</name>
    <name type="synonym">Candida utilis</name>
    <dbReference type="NCBI Taxonomy" id="983966"/>
    <lineage>
        <taxon>Eukaryota</taxon>
        <taxon>Fungi</taxon>
        <taxon>Dikarya</taxon>
        <taxon>Ascomycota</taxon>
        <taxon>Saccharomycotina</taxon>
        <taxon>Saccharomycetes</taxon>
        <taxon>Phaffomycetales</taxon>
        <taxon>Phaffomycetaceae</taxon>
        <taxon>Cyberlindnera</taxon>
    </lineage>
</organism>
<dbReference type="Proteomes" id="UP000038830">
    <property type="component" value="Unassembled WGS sequence"/>
</dbReference>
<keyword evidence="7 9" id="KW-0687">Ribonucleoprotein</keyword>
<evidence type="ECO:0000256" key="8">
    <source>
        <dbReference type="ARBA" id="ARBA00025053"/>
    </source>
</evidence>
<sequence length="306" mass="36172">MAKKHLAPQFSDDEDDVSGYLEMSEQSSDDELETLSFGALKSAQAELEKEEKQKKNKKKAKSKEQNSKRESVHMSRDARRQPTKSSNREYDSESDEFENDGFSDMSDGMFDEEEDDDDSSNVGNNNKKKKSKHAPTETSSKRKVSKIRQIPGLENRKNETSLYRDIRFDAAFGKADLNRVRKDYKFLDDYRQQEVSEITKILKDPKMRNKLSQREIEDLEYQSKSLRSRLDTLKNRDLEQEVVKKYKEERGIKGNFFLKKSDKRKIVQKHKFDNMKASQREKVVERKRKRRLGKEFKQLEFNRPRD</sequence>
<evidence type="ECO:0000256" key="5">
    <source>
        <dbReference type="ARBA" id="ARBA00023054"/>
    </source>
</evidence>
<comment type="subcellular location">
    <subcellularLocation>
        <location evidence="1 9">Nucleus</location>
        <location evidence="1 9">Nucleolus</location>
    </subcellularLocation>
</comment>
<dbReference type="EMBL" id="CDQK01000005">
    <property type="protein sequence ID" value="CEP23844.1"/>
    <property type="molecule type" value="Genomic_DNA"/>
</dbReference>
<dbReference type="InterPro" id="IPR009292">
    <property type="entry name" value="RRP36"/>
</dbReference>
<dbReference type="Pfam" id="PF06102">
    <property type="entry name" value="RRP36"/>
    <property type="match status" value="1"/>
</dbReference>
<dbReference type="GO" id="GO:0030686">
    <property type="term" value="C:90S preribosome"/>
    <property type="evidence" value="ECO:0007669"/>
    <property type="project" value="TreeGrafter"/>
</dbReference>
<evidence type="ECO:0000313" key="13">
    <source>
        <dbReference type="Proteomes" id="UP000038830"/>
    </source>
</evidence>
<comment type="subunit">
    <text evidence="9">Associates with 90S and pre-40S pre-ribosomal particles.</text>
</comment>
<keyword evidence="5 10" id="KW-0175">Coiled coil</keyword>
<dbReference type="AlphaFoldDB" id="A0A0H5CGZ9"/>
<proteinExistence type="inferred from homology"/>
<dbReference type="PANTHER" id="PTHR21738:SF0">
    <property type="entry name" value="RIBOSOMAL RNA PROCESSING PROTEIN 36 HOMOLOG"/>
    <property type="match status" value="1"/>
</dbReference>
<comment type="function">
    <text evidence="8 9">Component of the 90S pre-ribosome involved in the maturation of rRNAs. Required for early cleavages of the pre-RNAs in the 40S ribosomal subunit maturation pathway.</text>
</comment>
<evidence type="ECO:0000256" key="10">
    <source>
        <dbReference type="SAM" id="Coils"/>
    </source>
</evidence>
<accession>A0A0H5CGZ9</accession>
<dbReference type="GO" id="GO:0005730">
    <property type="term" value="C:nucleolus"/>
    <property type="evidence" value="ECO:0007669"/>
    <property type="project" value="UniProtKB-SubCell"/>
</dbReference>
<feature type="compositionally biased region" description="Basic and acidic residues" evidence="11">
    <location>
        <begin position="62"/>
        <end position="91"/>
    </location>
</feature>
<feature type="coiled-coil region" evidence="10">
    <location>
        <begin position="209"/>
        <end position="236"/>
    </location>
</feature>
<evidence type="ECO:0000313" key="12">
    <source>
        <dbReference type="EMBL" id="CEP23844.1"/>
    </source>
</evidence>
<feature type="region of interest" description="Disordered" evidence="11">
    <location>
        <begin position="1"/>
        <end position="160"/>
    </location>
</feature>
<evidence type="ECO:0000256" key="1">
    <source>
        <dbReference type="ARBA" id="ARBA00004604"/>
    </source>
</evidence>
<evidence type="ECO:0000256" key="2">
    <source>
        <dbReference type="ARBA" id="ARBA00009418"/>
    </source>
</evidence>
<gene>
    <name evidence="12" type="ORF">BN1211_4513</name>
</gene>
<keyword evidence="6 9" id="KW-0539">Nucleus</keyword>
<protein>
    <recommendedName>
        <fullName evidence="9">rRNA biogenesis protein RRP36</fullName>
    </recommendedName>
</protein>
<evidence type="ECO:0000256" key="9">
    <source>
        <dbReference type="RuleBase" id="RU368027"/>
    </source>
</evidence>
<feature type="compositionally biased region" description="Acidic residues" evidence="11">
    <location>
        <begin position="109"/>
        <end position="119"/>
    </location>
</feature>
<reference evidence="13" key="1">
    <citation type="journal article" date="2015" name="J. Biotechnol.">
        <title>The structure of the Cyberlindnera jadinii genome and its relation to Candida utilis analyzed by the occurrence of single nucleotide polymorphisms.</title>
        <authorList>
            <person name="Rupp O."/>
            <person name="Brinkrolf K."/>
            <person name="Buerth C."/>
            <person name="Kunigo M."/>
            <person name="Schneider J."/>
            <person name="Jaenicke S."/>
            <person name="Goesmann A."/>
            <person name="Puehler A."/>
            <person name="Jaeger K.-E."/>
            <person name="Ernst J.F."/>
        </authorList>
    </citation>
    <scope>NUCLEOTIDE SEQUENCE [LARGE SCALE GENOMIC DNA]</scope>
    <source>
        <strain evidence="13">ATCC 18201 / CBS 1600 / BCRC 20928 / JCM 3617 / NBRC 0987 / NRRL Y-1542</strain>
    </source>
</reference>
<evidence type="ECO:0000256" key="6">
    <source>
        <dbReference type="ARBA" id="ARBA00023242"/>
    </source>
</evidence>